<sequence>MNTRDFEYFLELTDTRNFSQTAEKFAVSQPTITAAIKRLEDHFQAQLIIRDRRHHEISVTPAGEQLASHAAIILHQLDLAKQDIAWDQKSKIRFGLPPIIGSYLFPKIAVDLIAAGLMPQLETFEAGSAALLDQIKDGNLDFALLGASGPLVDPDLHVIQIDTAPFVIITAENDPLAQQTHVPFATLADRQFITLSEGFVHTRAFSWFQQQHTFTPKVVYRTSDVLLLKRLVTQNVGIGFLTKVAIQPDDHLASLKIDDPKQPAFTISFVYRQDRVLTPTMNRFAQILSTPKVV</sequence>
<name>A0A0R1EUF3_LACZE</name>
<dbReference type="Pfam" id="PF03466">
    <property type="entry name" value="LysR_substrate"/>
    <property type="match status" value="1"/>
</dbReference>
<evidence type="ECO:0000313" key="7">
    <source>
        <dbReference type="Proteomes" id="UP000051984"/>
    </source>
</evidence>
<dbReference type="InterPro" id="IPR050950">
    <property type="entry name" value="HTH-type_LysR_regulators"/>
</dbReference>
<evidence type="ECO:0000313" key="6">
    <source>
        <dbReference type="EMBL" id="KRK12638.1"/>
    </source>
</evidence>
<dbReference type="Proteomes" id="UP000051984">
    <property type="component" value="Unassembled WGS sequence"/>
</dbReference>
<gene>
    <name evidence="6" type="ORF">FD51_GL002514</name>
</gene>
<dbReference type="Gene3D" id="3.40.190.290">
    <property type="match status" value="1"/>
</dbReference>
<dbReference type="SUPFAM" id="SSF46785">
    <property type="entry name" value="Winged helix' DNA-binding domain"/>
    <property type="match status" value="1"/>
</dbReference>
<comment type="caution">
    <text evidence="6">The sequence shown here is derived from an EMBL/GenBank/DDBJ whole genome shotgun (WGS) entry which is preliminary data.</text>
</comment>
<reference evidence="6 7" key="1">
    <citation type="journal article" date="2015" name="Genome Announc.">
        <title>Expanding the biotechnology potential of lactobacilli through comparative genomics of 213 strains and associated genera.</title>
        <authorList>
            <person name="Sun Z."/>
            <person name="Harris H.M."/>
            <person name="McCann A."/>
            <person name="Guo C."/>
            <person name="Argimon S."/>
            <person name="Zhang W."/>
            <person name="Yang X."/>
            <person name="Jeffery I.B."/>
            <person name="Cooney J.C."/>
            <person name="Kagawa T.F."/>
            <person name="Liu W."/>
            <person name="Song Y."/>
            <person name="Salvetti E."/>
            <person name="Wrobel A."/>
            <person name="Rasinkangas P."/>
            <person name="Parkhill J."/>
            <person name="Rea M.C."/>
            <person name="O'Sullivan O."/>
            <person name="Ritari J."/>
            <person name="Douillard F.P."/>
            <person name="Paul Ross R."/>
            <person name="Yang R."/>
            <person name="Briner A.E."/>
            <person name="Felis G.E."/>
            <person name="de Vos W.M."/>
            <person name="Barrangou R."/>
            <person name="Klaenhammer T.R."/>
            <person name="Caufield P.W."/>
            <person name="Cui Y."/>
            <person name="Zhang H."/>
            <person name="O'Toole P.W."/>
        </authorList>
    </citation>
    <scope>NUCLEOTIDE SEQUENCE [LARGE SCALE GENOMIC DNA]</scope>
    <source>
        <strain evidence="6 7">DSM 20178</strain>
    </source>
</reference>
<keyword evidence="4" id="KW-0804">Transcription</keyword>
<dbReference type="eggNOG" id="COG0583">
    <property type="taxonomic scope" value="Bacteria"/>
</dbReference>
<keyword evidence="2" id="KW-0805">Transcription regulation</keyword>
<dbReference type="PANTHER" id="PTHR30419">
    <property type="entry name" value="HTH-TYPE TRANSCRIPTIONAL REGULATOR YBHD"/>
    <property type="match status" value="1"/>
</dbReference>
<dbReference type="GeneID" id="93268408"/>
<protein>
    <submittedName>
        <fullName evidence="6">LysR family transcriptional regulator</fullName>
    </submittedName>
</protein>
<dbReference type="Gene3D" id="1.10.10.10">
    <property type="entry name" value="Winged helix-like DNA-binding domain superfamily/Winged helix DNA-binding domain"/>
    <property type="match status" value="1"/>
</dbReference>
<evidence type="ECO:0000256" key="2">
    <source>
        <dbReference type="ARBA" id="ARBA00023015"/>
    </source>
</evidence>
<dbReference type="PRINTS" id="PR00039">
    <property type="entry name" value="HTHLYSR"/>
</dbReference>
<dbReference type="EMBL" id="AZCT01000005">
    <property type="protein sequence ID" value="KRK12638.1"/>
    <property type="molecule type" value="Genomic_DNA"/>
</dbReference>
<dbReference type="InterPro" id="IPR000847">
    <property type="entry name" value="LysR_HTH_N"/>
</dbReference>
<dbReference type="InterPro" id="IPR005119">
    <property type="entry name" value="LysR_subst-bd"/>
</dbReference>
<dbReference type="FunFam" id="1.10.10.10:FF:000001">
    <property type="entry name" value="LysR family transcriptional regulator"/>
    <property type="match status" value="1"/>
</dbReference>
<dbReference type="Pfam" id="PF00126">
    <property type="entry name" value="HTH_1"/>
    <property type="match status" value="1"/>
</dbReference>
<comment type="similarity">
    <text evidence="1">Belongs to the LysR transcriptional regulatory family.</text>
</comment>
<dbReference type="SUPFAM" id="SSF53850">
    <property type="entry name" value="Periplasmic binding protein-like II"/>
    <property type="match status" value="1"/>
</dbReference>
<keyword evidence="3" id="KW-0238">DNA-binding</keyword>
<dbReference type="InterPro" id="IPR036390">
    <property type="entry name" value="WH_DNA-bd_sf"/>
</dbReference>
<feature type="domain" description="HTH lysR-type" evidence="5">
    <location>
        <begin position="1"/>
        <end position="58"/>
    </location>
</feature>
<evidence type="ECO:0000256" key="4">
    <source>
        <dbReference type="ARBA" id="ARBA00023163"/>
    </source>
</evidence>
<dbReference type="InterPro" id="IPR036388">
    <property type="entry name" value="WH-like_DNA-bd_sf"/>
</dbReference>
<evidence type="ECO:0000256" key="3">
    <source>
        <dbReference type="ARBA" id="ARBA00023125"/>
    </source>
</evidence>
<evidence type="ECO:0000259" key="5">
    <source>
        <dbReference type="PROSITE" id="PS50931"/>
    </source>
</evidence>
<dbReference type="PATRIC" id="fig|1423816.3.peg.2618"/>
<dbReference type="RefSeq" id="WP_010493636.1">
    <property type="nucleotide sequence ID" value="NZ_AZCT01000005.1"/>
</dbReference>
<evidence type="ECO:0000256" key="1">
    <source>
        <dbReference type="ARBA" id="ARBA00009437"/>
    </source>
</evidence>
<proteinExistence type="inferred from homology"/>
<accession>A0A0R1EUF3</accession>
<dbReference type="GO" id="GO:0003700">
    <property type="term" value="F:DNA-binding transcription factor activity"/>
    <property type="evidence" value="ECO:0007669"/>
    <property type="project" value="InterPro"/>
</dbReference>
<dbReference type="GO" id="GO:0003677">
    <property type="term" value="F:DNA binding"/>
    <property type="evidence" value="ECO:0007669"/>
    <property type="project" value="UniProtKB-KW"/>
</dbReference>
<organism evidence="6 7">
    <name type="scientific">Lacticaseibacillus zeae DSM 20178 = KCTC 3804</name>
    <dbReference type="NCBI Taxonomy" id="1423816"/>
    <lineage>
        <taxon>Bacteria</taxon>
        <taxon>Bacillati</taxon>
        <taxon>Bacillota</taxon>
        <taxon>Bacilli</taxon>
        <taxon>Lactobacillales</taxon>
        <taxon>Lactobacillaceae</taxon>
        <taxon>Lacticaseibacillus</taxon>
    </lineage>
</organism>
<dbReference type="GO" id="GO:0005829">
    <property type="term" value="C:cytosol"/>
    <property type="evidence" value="ECO:0007669"/>
    <property type="project" value="TreeGrafter"/>
</dbReference>
<dbReference type="PROSITE" id="PS50931">
    <property type="entry name" value="HTH_LYSR"/>
    <property type="match status" value="1"/>
</dbReference>
<dbReference type="AlphaFoldDB" id="A0A0R1EUF3"/>